<reference evidence="1 2" key="1">
    <citation type="submission" date="2021-06" db="EMBL/GenBank/DDBJ databases">
        <authorList>
            <person name="Palmer J.M."/>
        </authorList>
    </citation>
    <scope>NUCLEOTIDE SEQUENCE [LARGE SCALE GENOMIC DNA]</scope>
    <source>
        <strain evidence="1 2">XC_2019</strain>
        <tissue evidence="1">Muscle</tissue>
    </source>
</reference>
<comment type="caution">
    <text evidence="1">The sequence shown here is derived from an EMBL/GenBank/DDBJ whole genome shotgun (WGS) entry which is preliminary data.</text>
</comment>
<name>A0ABV0RXM3_9TELE</name>
<organism evidence="1 2">
    <name type="scientific">Xenoophorus captivus</name>
    <dbReference type="NCBI Taxonomy" id="1517983"/>
    <lineage>
        <taxon>Eukaryota</taxon>
        <taxon>Metazoa</taxon>
        <taxon>Chordata</taxon>
        <taxon>Craniata</taxon>
        <taxon>Vertebrata</taxon>
        <taxon>Euteleostomi</taxon>
        <taxon>Actinopterygii</taxon>
        <taxon>Neopterygii</taxon>
        <taxon>Teleostei</taxon>
        <taxon>Neoteleostei</taxon>
        <taxon>Acanthomorphata</taxon>
        <taxon>Ovalentaria</taxon>
        <taxon>Atherinomorphae</taxon>
        <taxon>Cyprinodontiformes</taxon>
        <taxon>Goodeidae</taxon>
        <taxon>Xenoophorus</taxon>
    </lineage>
</organism>
<keyword evidence="2" id="KW-1185">Reference proteome</keyword>
<sequence>MAVVESFFNPALKWLFVKGDDGYGPLNAGISDITQNKVARWWVFSIHIDRAVFKNTSVMNRARKPNENVQKSCAGVTNSLHVNGVELFITKVVIFVLIWGLNSNKTAVHCTNSFVKSFVEG</sequence>
<evidence type="ECO:0000313" key="1">
    <source>
        <dbReference type="EMBL" id="MEQ2212765.1"/>
    </source>
</evidence>
<dbReference type="EMBL" id="JAHRIN010060321">
    <property type="protein sequence ID" value="MEQ2212765.1"/>
    <property type="molecule type" value="Genomic_DNA"/>
</dbReference>
<evidence type="ECO:0000313" key="2">
    <source>
        <dbReference type="Proteomes" id="UP001434883"/>
    </source>
</evidence>
<proteinExistence type="predicted"/>
<protein>
    <submittedName>
        <fullName evidence="1">Uncharacterized protein</fullName>
    </submittedName>
</protein>
<accession>A0ABV0RXM3</accession>
<dbReference type="Proteomes" id="UP001434883">
    <property type="component" value="Unassembled WGS sequence"/>
</dbReference>
<gene>
    <name evidence="1" type="ORF">XENOCAPTIV_004722</name>
</gene>